<evidence type="ECO:0000313" key="9">
    <source>
        <dbReference type="EMBL" id="OMJ29064.1"/>
    </source>
</evidence>
<feature type="region of interest" description="Disordered" evidence="7">
    <location>
        <begin position="2738"/>
        <end position="2769"/>
    </location>
</feature>
<feature type="domain" description="RanBP2-type" evidence="8">
    <location>
        <begin position="1830"/>
        <end position="1849"/>
    </location>
</feature>
<dbReference type="Gene3D" id="2.130.10.10">
    <property type="entry name" value="YVTN repeat-like/Quinoprotein amine dehydrogenase"/>
    <property type="match status" value="1"/>
</dbReference>
<feature type="region of interest" description="Disordered" evidence="7">
    <location>
        <begin position="2366"/>
        <end position="2390"/>
    </location>
</feature>
<feature type="compositionally biased region" description="Polar residues" evidence="7">
    <location>
        <begin position="500"/>
        <end position="513"/>
    </location>
</feature>
<feature type="region of interest" description="Disordered" evidence="7">
    <location>
        <begin position="2959"/>
        <end position="2995"/>
    </location>
</feature>
<evidence type="ECO:0000313" key="10">
    <source>
        <dbReference type="Proteomes" id="UP000187429"/>
    </source>
</evidence>
<feature type="region of interest" description="Disordered" evidence="7">
    <location>
        <begin position="968"/>
        <end position="1049"/>
    </location>
</feature>
<name>A0A1R1YQ98_9FUNG</name>
<feature type="compositionally biased region" description="Basic and acidic residues" evidence="7">
    <location>
        <begin position="2081"/>
        <end position="2092"/>
    </location>
</feature>
<feature type="region of interest" description="Disordered" evidence="7">
    <location>
        <begin position="2075"/>
        <end position="2231"/>
    </location>
</feature>
<keyword evidence="3" id="KW-0479">Metal-binding</keyword>
<feature type="compositionally biased region" description="Acidic residues" evidence="7">
    <location>
        <begin position="2143"/>
        <end position="2171"/>
    </location>
</feature>
<feature type="region of interest" description="Disordered" evidence="7">
    <location>
        <begin position="2472"/>
        <end position="2498"/>
    </location>
</feature>
<dbReference type="InterPro" id="IPR011049">
    <property type="entry name" value="Serralysin-like_metalloprot_C"/>
</dbReference>
<feature type="compositionally biased region" description="Polar residues" evidence="7">
    <location>
        <begin position="916"/>
        <end position="928"/>
    </location>
</feature>
<dbReference type="GO" id="GO:0005634">
    <property type="term" value="C:nucleus"/>
    <property type="evidence" value="ECO:0007669"/>
    <property type="project" value="UniProtKB-SubCell"/>
</dbReference>
<reference evidence="10" key="1">
    <citation type="submission" date="2017-01" db="EMBL/GenBank/DDBJ databases">
        <authorList>
            <person name="Wang Y."/>
            <person name="White M."/>
            <person name="Kvist S."/>
            <person name="Moncalvo J.-M."/>
        </authorList>
    </citation>
    <scope>NUCLEOTIDE SEQUENCE [LARGE SCALE GENOMIC DNA]</scope>
    <source>
        <strain evidence="10">ID-206-W2</strain>
    </source>
</reference>
<feature type="compositionally biased region" description="Low complexity" evidence="7">
    <location>
        <begin position="3292"/>
        <end position="3303"/>
    </location>
</feature>
<feature type="region of interest" description="Disordered" evidence="7">
    <location>
        <begin position="1131"/>
        <end position="1153"/>
    </location>
</feature>
<feature type="compositionally biased region" description="Low complexity" evidence="7">
    <location>
        <begin position="904"/>
        <end position="915"/>
    </location>
</feature>
<dbReference type="EMBL" id="LSSM01000389">
    <property type="protein sequence ID" value="OMJ29064.1"/>
    <property type="molecule type" value="Genomic_DNA"/>
</dbReference>
<feature type="compositionally biased region" description="Polar residues" evidence="7">
    <location>
        <begin position="468"/>
        <end position="487"/>
    </location>
</feature>
<feature type="region of interest" description="Disordered" evidence="7">
    <location>
        <begin position="733"/>
        <end position="773"/>
    </location>
</feature>
<accession>A0A1R1YQ98</accession>
<evidence type="ECO:0000256" key="4">
    <source>
        <dbReference type="ARBA" id="ARBA00022771"/>
    </source>
</evidence>
<feature type="compositionally biased region" description="Basic and acidic residues" evidence="7">
    <location>
        <begin position="1225"/>
        <end position="1234"/>
    </location>
</feature>
<evidence type="ECO:0000259" key="8">
    <source>
        <dbReference type="PROSITE" id="PS01358"/>
    </source>
</evidence>
<keyword evidence="5" id="KW-0862">Zinc</keyword>
<dbReference type="GO" id="GO:0008270">
    <property type="term" value="F:zinc ion binding"/>
    <property type="evidence" value="ECO:0007669"/>
    <property type="project" value="UniProtKB-KW"/>
</dbReference>
<feature type="compositionally biased region" description="Low complexity" evidence="7">
    <location>
        <begin position="2123"/>
        <end position="2142"/>
    </location>
</feature>
<dbReference type="SUPFAM" id="SSF117289">
    <property type="entry name" value="Nucleoporin domain"/>
    <property type="match status" value="1"/>
</dbReference>
<dbReference type="Proteomes" id="UP000187429">
    <property type="component" value="Unassembled WGS sequence"/>
</dbReference>
<feature type="region of interest" description="Disordered" evidence="7">
    <location>
        <begin position="3281"/>
        <end position="3303"/>
    </location>
</feature>
<feature type="compositionally biased region" description="Polar residues" evidence="7">
    <location>
        <begin position="2752"/>
        <end position="2769"/>
    </location>
</feature>
<dbReference type="OrthoDB" id="248320at2759"/>
<feature type="compositionally biased region" description="Basic and acidic residues" evidence="7">
    <location>
        <begin position="2573"/>
        <end position="2585"/>
    </location>
</feature>
<feature type="compositionally biased region" description="Low complexity" evidence="7">
    <location>
        <begin position="2959"/>
        <end position="2972"/>
    </location>
</feature>
<feature type="compositionally biased region" description="Polar residues" evidence="7">
    <location>
        <begin position="1033"/>
        <end position="1049"/>
    </location>
</feature>
<feature type="compositionally biased region" description="Low complexity" evidence="7">
    <location>
        <begin position="2371"/>
        <end position="2387"/>
    </location>
</feature>
<feature type="compositionally biased region" description="Low complexity" evidence="7">
    <location>
        <begin position="2172"/>
        <end position="2187"/>
    </location>
</feature>
<keyword evidence="10" id="KW-1185">Reference proteome</keyword>
<feature type="compositionally biased region" description="Low complexity" evidence="7">
    <location>
        <begin position="2093"/>
        <end position="2109"/>
    </location>
</feature>
<feature type="compositionally biased region" description="Low complexity" evidence="7">
    <location>
        <begin position="750"/>
        <end position="773"/>
    </location>
</feature>
<dbReference type="SUPFAM" id="SSF101967">
    <property type="entry name" value="Adhesin YadA, collagen-binding domain"/>
    <property type="match status" value="1"/>
</dbReference>
<evidence type="ECO:0000256" key="3">
    <source>
        <dbReference type="ARBA" id="ARBA00022723"/>
    </source>
</evidence>
<sequence>MFSAVSDKSVAVETASTQNLVEGDTENIQLREIKKDYSLKITKTKFDLDGNNTPYYGRYIATSNNYGYTVVGKNKTLHLFFNRAAQEFLNSKPILQNEAPSDSIAILDTKTSVELNIPENTIITHVSLMGSEEKILVCLSNKSIILFEASEIQKVYFALLFSSGISNPLKSFTIENEIYDLAPNPDSASNIISILTFNQSVLILDVVTSKVSNLAPNLSATSICWSRKGKQLSVGNSSNSIKTFSISGELKRNIQLPTSDLSILSLLWIDNFTFLSISGNAPTDLTSLSDYEHNYSLTLATQLNKRSPLEFYTFDDPCPAWGLQSRGPQRYFADILNYGNEFEYLLFISASASTDVATIGKVLVPGSQTEYTWKLLNLPENFRAILPFSKIDDSSDTAPLGMTIDLTSTTSLPPLHPEESNDRLNPLPILWILNTDGFLLGYHIYNVIEAEKNVKFSKMVESLPNLPTSSGSVPFSQQASAPSTENTSSFGSSSFGKSALEQTSSQPSFGSFTLAPNPSISNTAFGSSSFGQKTDKPAFGSSSFGQAAPAQPAFGTSAFGQAANKPAFGTSTFGQSSDKPAFGTSTFGQSTDKPAFGASAFGQSTDKPALGTSAFGQSSDKPAFGSSAFGQSADKPAFGTSAFGQSTDKPAFGTSAFGQSTDKPAFGTSAFGQSTDKPAFGTSAFGQSTNKPAFGTSAFGQSTDKPAFGTSAFGQSSDKSAFGSSAFGQSTNKPAFGTSAFGQKTDEPPFGGSSFGQSSDKPAFGSSSFGQAASNTQSAFGTSAFGQSTAKSANGAPSLAKKADNSTFGSSSFSQAADKPAFGSSAFGQSTSQSAFGTSSFDQTATNTSNTISAFGQSTTKPAFGASAFGQSATTQSAFGTSSFGQKTSQASLDNKPSSIPKISNSTLNSSLPSTQIDSQKSSVITPSSQSAFGQASLVSAFGQATTKPESEKPSFGIAPNISSFGKSAFDQSKAQPNASKSAFGVSTTPSDTFNSNFGKSVDLSSNSKTAFGQTTVQSSLANDSIKNDSKPTESSIPASEQASNSSKFGNISLSQSSFNIKQNSLGNNQRIVSTSKQSFPTSTFSGNNSESSKLFGDSFSITNKDTSATDSAFSAQNDSLVSEKKPLFPSFGHSKDKLEPVKEGTHSSFSLSKNENKIESGLYNSSNNTDSIISNASKSQANHDSFKDSSKIQVEGLKTAVPRKPASGSHLIPIPSLSSNTQPPDDKNKDDIGKVNNQLAENLSQSRKAELEALEEERRIRLQTYQIIVKQFQSSCLQIDQEFINLSRSIKKNESLFEKIGVPPNKLRETESSLLQSTNNVQKLGFYSSAFVKDSIKNLKLGDKIGWDYIIKPLSATLEDSAFRTENLKLYLSMLKSRFYWIEMRKDLFMVLLEKRESLFNSNISQHKKIAKYNSNSISNFGVQTKTKFEIVKSLIAALESKLDISYNDSNTPIPTKLHDFNFYNRIKDDCDGKSFLKNMNDYELNKKSIINGIDFISITIQKKRDHFSHLLKSLKSSDLSKDYFPQEKGVFNSIFSGNSASNTYPNNSSYNEFSSPTVYGIRTTNAHQLTPVSSVKKNRTLSLQSNSKAIHQTSENSKILPPSSYLPDNIRSTSKHINNIPQKTVEPISSSDYLKTKKRRNLLMAQMTRAIGNISINQVGNYIESSSQYEKSVNDAEKANVLSQIYSNEPSDLSIHSLIESIRAKRIDSNILNDLKAVSDFKSNDNRINFSEQLPSKLGLFTDGIAVEFNKNKHVKTPKVDSILKSMEDFSIEAPSRSSRLLNFDTDSRLIMPKKIDSLATSENLQKDSSDNQAPNAETNKFSADKYWCCSSCRSFNEIARYSCSACGNHTKNEKYSAKSVSANNITSDNNVDLNNKLIKEVNSSKPLFANSPNINDSQSKVLLNQELSLTPNPEEQKGIAFDFGSQGLIFTKPTQSLFGANSPTVESHPKTNLGFGNSSNFFKAPNTFGTKSESPEYDEKRTVDTLESNNRYISPSSFSFSTDSSKNNEAAKPSIFMLGNPSSGSILPSFGAANSSLDSTSSPQVGKDNNFFKSGFSSSAFIQSPNSSAFGGTPFSKSKLDIDQKKDDSSSYSNSESPASQELSDSGNDDTDGSNEESDNNYSPDSSFSDSYSNYSNDSDNSEYLENDSNSDIDEENDNVYSDEESDSSSDVNNSSSLLVNKNDPYLNSNKDKLLEGNNIKPSKLNNENNSSSNSSNEEFSPNRNINNPSIFGNVSSLSNSLKNSGISFTTPEDSSITSFKPNLGFFNPSNDKLQAPSFSSRFFKSDAISESTRGTQPDQLLSNQLTNLSMAPKTIISSEPIGNSNSTEPIDNKLLKKAENNFKNAEEPITESNIEFQSSPILDNELTRSTSKTPTKSTIPLPSQDYNNKLSQSSEILINPPSLIYDEQPNGTNEISCTTEPGVSIVSDNDLNTLKKIPESPSLGPSKALISESQLSFFSLYSPKNGDNPYDSDSNSKGGSLGGLSPISEEGKNESPALEFNIQGPQEKPNENLAFDPINKTANYNITDDKSIDSKTALNKELPISQFTGSGDDANDNNDENKPPILLYDSEKQPNHEKSEEVSYEANNNHDSNGFKNIPSVEPKDISLSNQTNNDQKDFPGFSNDNLSTIGYTDLSSQFSEYVNLDSQPEVLISKLTFNKPNDVDDINVDNDKISPINKTFVNNESVTKILDIKQCKPSKVPDLLEDCSKLANTDLDHNEIASESDSFLLIEPEESENNDLTNEKLSRNSSIDLTDTESCSSSGEKFTLKTNMMPHEISVSEPSQSKVSDLDTFQNLTSNNLSPILSSKNQTTSNHIENEVVNTSEADKNVDFNLNIKNLSLNTSEKDSPNSTDLSNIKSTSLAQNILATPNDNNLFDGGSNTSETADTKKIQDVAKTKATLFSKARFLPMASAFSNTNNNSTNSLANESKSPSKDQLLQSKISNDPYILSSTLSNNDNKSNLSDSTSRFPHISPVGGVDTAGPIENLTDSSTFDANIDQSHHNLHEKDFDLNANNSSSSLINSDNLTTAKFSPKGQMDSTSPLLEKKSFNLTPQKNTSDSLIVGLACSPQALNKSPSFLSKIIPEAPLNESVELKNDTSSQPKQNISFGSGTSFKKSIFSLPNKDTTSSSTKPETSINATPISFVSSFKQDTNNKSDNKLSQCDLSKKIEMSSTSSLTKADSPHNITSSINVDKHAPVFGSKSTFGQSFFPNTSNQEIGLLKSVADSSVANKSSFASFSGQSSGFKSISNDKPIFLKTSNEFNFSLDDTRVFSTKKEFDTDSDSDPHSSSNNSSDDDW</sequence>
<dbReference type="InterPro" id="IPR039462">
    <property type="entry name" value="Nup159/Nup146_N"/>
</dbReference>
<feature type="compositionally biased region" description="Polar residues" evidence="7">
    <location>
        <begin position="879"/>
        <end position="903"/>
    </location>
</feature>
<feature type="region of interest" description="Disordered" evidence="7">
    <location>
        <begin position="1201"/>
        <end position="1234"/>
    </location>
</feature>
<keyword evidence="4" id="KW-0863">Zinc-finger</keyword>
<dbReference type="InterPro" id="IPR015943">
    <property type="entry name" value="WD40/YVTN_repeat-like_dom_sf"/>
</dbReference>
<feature type="compositionally biased region" description="Basic and acidic residues" evidence="7">
    <location>
        <begin position="1134"/>
        <end position="1146"/>
    </location>
</feature>
<feature type="compositionally biased region" description="Low complexity" evidence="7">
    <location>
        <begin position="2209"/>
        <end position="2223"/>
    </location>
</feature>
<comment type="caution">
    <text evidence="9">The sequence shown here is derived from an EMBL/GenBank/DDBJ whole genome shotgun (WGS) entry which is preliminary data.</text>
</comment>
<gene>
    <name evidence="9" type="ORF">AYI69_g1437</name>
</gene>
<feature type="region of interest" description="Disordered" evidence="7">
    <location>
        <begin position="468"/>
        <end position="513"/>
    </location>
</feature>
<feature type="region of interest" description="Disordered" evidence="7">
    <location>
        <begin position="2549"/>
        <end position="2626"/>
    </location>
</feature>
<comment type="subcellular location">
    <subcellularLocation>
        <location evidence="1">Nucleus</location>
    </subcellularLocation>
</comment>
<organism evidence="9 10">
    <name type="scientific">Smittium culicis</name>
    <dbReference type="NCBI Taxonomy" id="133412"/>
    <lineage>
        <taxon>Eukaryota</taxon>
        <taxon>Fungi</taxon>
        <taxon>Fungi incertae sedis</taxon>
        <taxon>Zoopagomycota</taxon>
        <taxon>Kickxellomycotina</taxon>
        <taxon>Harpellomycetes</taxon>
        <taxon>Harpellales</taxon>
        <taxon>Legeriomycetaceae</taxon>
        <taxon>Smittium</taxon>
    </lineage>
</organism>
<evidence type="ECO:0000256" key="6">
    <source>
        <dbReference type="ARBA" id="ARBA00023242"/>
    </source>
</evidence>
<protein>
    <submittedName>
        <fullName evidence="9">Nucleoporin</fullName>
    </submittedName>
</protein>
<dbReference type="Pfam" id="PF16755">
    <property type="entry name" value="Beta-prop_NUP159_NUP214"/>
    <property type="match status" value="1"/>
</dbReference>
<feature type="compositionally biased region" description="Low complexity" evidence="7">
    <location>
        <begin position="2920"/>
        <end position="2934"/>
    </location>
</feature>
<feature type="compositionally biased region" description="Low complexity" evidence="7">
    <location>
        <begin position="488"/>
        <end position="498"/>
    </location>
</feature>
<evidence type="ECO:0000256" key="7">
    <source>
        <dbReference type="SAM" id="MobiDB-lite"/>
    </source>
</evidence>
<evidence type="ECO:0000256" key="2">
    <source>
        <dbReference type="ARBA" id="ARBA00022448"/>
    </source>
</evidence>
<feature type="region of interest" description="Disordered" evidence="7">
    <location>
        <begin position="879"/>
        <end position="928"/>
    </location>
</feature>
<feature type="compositionally biased region" description="Polar residues" evidence="7">
    <location>
        <begin position="2589"/>
        <end position="2599"/>
    </location>
</feature>
<feature type="compositionally biased region" description="Low complexity" evidence="7">
    <location>
        <begin position="2475"/>
        <end position="2492"/>
    </location>
</feature>
<keyword evidence="2" id="KW-0813">Transport</keyword>
<feature type="region of interest" description="Disordered" evidence="7">
    <location>
        <begin position="2920"/>
        <end position="2941"/>
    </location>
</feature>
<feature type="compositionally biased region" description="Polar residues" evidence="7">
    <location>
        <begin position="968"/>
        <end position="1025"/>
    </location>
</feature>
<feature type="region of interest" description="Disordered" evidence="7">
    <location>
        <begin position="608"/>
        <end position="713"/>
    </location>
</feature>
<feature type="compositionally biased region" description="Polar residues" evidence="7">
    <location>
        <begin position="2874"/>
        <end position="2890"/>
    </location>
</feature>
<evidence type="ECO:0000256" key="1">
    <source>
        <dbReference type="ARBA" id="ARBA00004123"/>
    </source>
</evidence>
<dbReference type="InterPro" id="IPR001876">
    <property type="entry name" value="Znf_RanBP2"/>
</dbReference>
<feature type="compositionally biased region" description="Acidic residues" evidence="7">
    <location>
        <begin position="2110"/>
        <end position="2122"/>
    </location>
</feature>
<evidence type="ECO:0000256" key="5">
    <source>
        <dbReference type="ARBA" id="ARBA00022833"/>
    </source>
</evidence>
<keyword evidence="6" id="KW-0539">Nucleus</keyword>
<feature type="region of interest" description="Disordered" evidence="7">
    <location>
        <begin position="570"/>
        <end position="589"/>
    </location>
</feature>
<feature type="region of interest" description="Disordered" evidence="7">
    <location>
        <begin position="2874"/>
        <end position="2894"/>
    </location>
</feature>
<proteinExistence type="predicted"/>
<feature type="region of interest" description="Disordered" evidence="7">
    <location>
        <begin position="787"/>
        <end position="815"/>
    </location>
</feature>
<dbReference type="PROSITE" id="PS01358">
    <property type="entry name" value="ZF_RANBP2_1"/>
    <property type="match status" value="1"/>
</dbReference>
<feature type="compositionally biased region" description="Polar residues" evidence="7">
    <location>
        <begin position="805"/>
        <end position="815"/>
    </location>
</feature>